<evidence type="ECO:0000313" key="4">
    <source>
        <dbReference type="EMBL" id="SEA49363.1"/>
    </source>
</evidence>
<sequence length="195" mass="22559">MAEEIDRRVRKTRAALLKALLELLDEYPYKEISVKMLTDKADIAKPTFYRNFTSIEEMLQKELDNKANIIFEKEYNELHECTYLDEVTVGLVQNWADNETLLIALYKAEMDSKVCESFARYSARYINILNKGGTIDINSLKLRYFSGGIYCAVRTWLLSGRKSPIKELSDIMALGLFPMITNKAIHLSRAEKRDQ</sequence>
<keyword evidence="5" id="KW-1185">Reference proteome</keyword>
<feature type="domain" description="HTH tetR-type" evidence="3">
    <location>
        <begin position="10"/>
        <end position="70"/>
    </location>
</feature>
<dbReference type="AlphaFoldDB" id="A0A1H4BMH4"/>
<dbReference type="GO" id="GO:0003677">
    <property type="term" value="F:DNA binding"/>
    <property type="evidence" value="ECO:0007669"/>
    <property type="project" value="UniProtKB-UniRule"/>
</dbReference>
<feature type="DNA-binding region" description="H-T-H motif" evidence="2">
    <location>
        <begin position="33"/>
        <end position="52"/>
    </location>
</feature>
<reference evidence="4 5" key="1">
    <citation type="submission" date="2016-10" db="EMBL/GenBank/DDBJ databases">
        <authorList>
            <person name="de Groot N.N."/>
        </authorList>
    </citation>
    <scope>NUCLEOTIDE SEQUENCE [LARGE SCALE GENOMIC DNA]</scope>
    <source>
        <strain evidence="4 5">DSM 7343</strain>
    </source>
</reference>
<evidence type="ECO:0000259" key="3">
    <source>
        <dbReference type="PROSITE" id="PS50977"/>
    </source>
</evidence>
<dbReference type="SUPFAM" id="SSF46689">
    <property type="entry name" value="Homeodomain-like"/>
    <property type="match status" value="1"/>
</dbReference>
<dbReference type="PANTHER" id="PTHR43479">
    <property type="entry name" value="ACREF/ENVCD OPERON REPRESSOR-RELATED"/>
    <property type="match status" value="1"/>
</dbReference>
<protein>
    <submittedName>
        <fullName evidence="4">Transcriptional regulator, TetR family</fullName>
    </submittedName>
</protein>
<dbReference type="OrthoDB" id="5394806at2"/>
<organism evidence="4 5">
    <name type="scientific">Desulfuromusa kysingii</name>
    <dbReference type="NCBI Taxonomy" id="37625"/>
    <lineage>
        <taxon>Bacteria</taxon>
        <taxon>Pseudomonadati</taxon>
        <taxon>Thermodesulfobacteriota</taxon>
        <taxon>Desulfuromonadia</taxon>
        <taxon>Desulfuromonadales</taxon>
        <taxon>Geopsychrobacteraceae</taxon>
        <taxon>Desulfuromusa</taxon>
    </lineage>
</organism>
<keyword evidence="1 2" id="KW-0238">DNA-binding</keyword>
<evidence type="ECO:0000313" key="5">
    <source>
        <dbReference type="Proteomes" id="UP000199409"/>
    </source>
</evidence>
<dbReference type="Gene3D" id="1.10.357.10">
    <property type="entry name" value="Tetracycline Repressor, domain 2"/>
    <property type="match status" value="1"/>
</dbReference>
<evidence type="ECO:0000256" key="1">
    <source>
        <dbReference type="ARBA" id="ARBA00023125"/>
    </source>
</evidence>
<dbReference type="Pfam" id="PF00440">
    <property type="entry name" value="TetR_N"/>
    <property type="match status" value="1"/>
</dbReference>
<dbReference type="PROSITE" id="PS50977">
    <property type="entry name" value="HTH_TETR_2"/>
    <property type="match status" value="1"/>
</dbReference>
<evidence type="ECO:0000256" key="2">
    <source>
        <dbReference type="PROSITE-ProRule" id="PRU00335"/>
    </source>
</evidence>
<dbReference type="EMBL" id="FNQN01000006">
    <property type="protein sequence ID" value="SEA49363.1"/>
    <property type="molecule type" value="Genomic_DNA"/>
</dbReference>
<dbReference type="RefSeq" id="WP_092348420.1">
    <property type="nucleotide sequence ID" value="NZ_FNQN01000006.1"/>
</dbReference>
<dbReference type="PANTHER" id="PTHR43479:SF11">
    <property type="entry name" value="ACREF_ENVCD OPERON REPRESSOR-RELATED"/>
    <property type="match status" value="1"/>
</dbReference>
<dbReference type="InterPro" id="IPR050624">
    <property type="entry name" value="HTH-type_Tx_Regulator"/>
</dbReference>
<name>A0A1H4BMH4_9BACT</name>
<dbReference type="Proteomes" id="UP000199409">
    <property type="component" value="Unassembled WGS sequence"/>
</dbReference>
<proteinExistence type="predicted"/>
<gene>
    <name evidence="4" type="ORF">SAMN05660420_02285</name>
</gene>
<dbReference type="InterPro" id="IPR001647">
    <property type="entry name" value="HTH_TetR"/>
</dbReference>
<dbReference type="InterPro" id="IPR009057">
    <property type="entry name" value="Homeodomain-like_sf"/>
</dbReference>
<accession>A0A1H4BMH4</accession>